<dbReference type="PANTHER" id="PTHR12295:SF30">
    <property type="entry name" value="PROTEIN FURRY"/>
    <property type="match status" value="1"/>
</dbReference>
<evidence type="ECO:0000256" key="2">
    <source>
        <dbReference type="SAM" id="SignalP"/>
    </source>
</evidence>
<protein>
    <submittedName>
        <fullName evidence="4">Putative secreted protein</fullName>
    </submittedName>
</protein>
<feature type="signal peptide" evidence="2">
    <location>
        <begin position="1"/>
        <end position="22"/>
    </location>
</feature>
<reference evidence="4" key="1">
    <citation type="submission" date="2018-01" db="EMBL/GenBank/DDBJ databases">
        <title>An insight into the sialome of Amazonian anophelines.</title>
        <authorList>
            <person name="Ribeiro J.M."/>
            <person name="Scarpassa V."/>
            <person name="Calvo E."/>
        </authorList>
    </citation>
    <scope>NUCLEOTIDE SEQUENCE</scope>
    <source>
        <tissue evidence="4">Salivary glands</tissue>
    </source>
</reference>
<accession>A0A2M4B277</accession>
<feature type="domain" description="Cell morphogenesis protein N-terminal" evidence="3">
    <location>
        <begin position="8"/>
        <end position="149"/>
    </location>
</feature>
<keyword evidence="2" id="KW-0732">Signal</keyword>
<dbReference type="EMBL" id="GGFK01013842">
    <property type="protein sequence ID" value="MBW47163.1"/>
    <property type="molecule type" value="Transcribed_RNA"/>
</dbReference>
<feature type="chain" id="PRO_5014850309" evidence="2">
    <location>
        <begin position="23"/>
        <end position="399"/>
    </location>
</feature>
<dbReference type="GO" id="GO:0000902">
    <property type="term" value="P:cell morphogenesis"/>
    <property type="evidence" value="ECO:0007669"/>
    <property type="project" value="InterPro"/>
</dbReference>
<dbReference type="GO" id="GO:0031175">
    <property type="term" value="P:neuron projection development"/>
    <property type="evidence" value="ECO:0007669"/>
    <property type="project" value="TreeGrafter"/>
</dbReference>
<evidence type="ECO:0000313" key="4">
    <source>
        <dbReference type="EMBL" id="MBW47163.1"/>
    </source>
</evidence>
<dbReference type="Pfam" id="PF14222">
    <property type="entry name" value="MOR2-PAG1_N"/>
    <property type="match status" value="1"/>
</dbReference>
<proteinExistence type="predicted"/>
<dbReference type="InterPro" id="IPR039867">
    <property type="entry name" value="Furry/Tao3/Mor2"/>
</dbReference>
<evidence type="ECO:0000256" key="1">
    <source>
        <dbReference type="SAM" id="MobiDB-lite"/>
    </source>
</evidence>
<evidence type="ECO:0000259" key="3">
    <source>
        <dbReference type="Pfam" id="PF14222"/>
    </source>
</evidence>
<dbReference type="GO" id="GO:0030427">
    <property type="term" value="C:site of polarized growth"/>
    <property type="evidence" value="ECO:0007669"/>
    <property type="project" value="TreeGrafter"/>
</dbReference>
<feature type="compositionally biased region" description="Low complexity" evidence="1">
    <location>
        <begin position="258"/>
        <end position="269"/>
    </location>
</feature>
<organism evidence="4">
    <name type="scientific">Anopheles triannulatus</name>
    <dbReference type="NCBI Taxonomy" id="58253"/>
    <lineage>
        <taxon>Eukaryota</taxon>
        <taxon>Metazoa</taxon>
        <taxon>Ecdysozoa</taxon>
        <taxon>Arthropoda</taxon>
        <taxon>Hexapoda</taxon>
        <taxon>Insecta</taxon>
        <taxon>Pterygota</taxon>
        <taxon>Neoptera</taxon>
        <taxon>Endopterygota</taxon>
        <taxon>Diptera</taxon>
        <taxon>Nematocera</taxon>
        <taxon>Culicoidea</taxon>
        <taxon>Culicidae</taxon>
        <taxon>Anophelinae</taxon>
        <taxon>Anopheles</taxon>
    </lineage>
</organism>
<feature type="region of interest" description="Disordered" evidence="1">
    <location>
        <begin position="256"/>
        <end position="293"/>
    </location>
</feature>
<dbReference type="PANTHER" id="PTHR12295">
    <property type="entry name" value="FURRY-RELATED"/>
    <property type="match status" value="1"/>
</dbReference>
<dbReference type="AlphaFoldDB" id="A0A2M4B277"/>
<feature type="compositionally biased region" description="Gly residues" evidence="1">
    <location>
        <begin position="270"/>
        <end position="279"/>
    </location>
</feature>
<dbReference type="InterPro" id="IPR025614">
    <property type="entry name" value="Cell_morpho_N"/>
</dbReference>
<dbReference type="GO" id="GO:0005938">
    <property type="term" value="C:cell cortex"/>
    <property type="evidence" value="ECO:0007669"/>
    <property type="project" value="TreeGrafter"/>
</dbReference>
<name>A0A2M4B277_9DIPT</name>
<sequence>MLLVFWIYFPRVLRVFFVILRALDIHCGRPLMMTVIQNQSKELDEMLTGERKPRIDLFRTCIAAVPRLTPDNMTGHELVDMLSRLTIHMDEELRGLAHQSLQTLVYDFPEWRQDVIQGFSQFLARDVVDTFPQLLDNGLRMLYAFLTVWRNSLGTAGSNGSSNSNTLNNKLATTTTVAAGGVVQHPIGGIVSRGPQAGESSKLTQTQVNASLNTGTATINSNSSGSSGISSITQTTTVTHAGAGVGAGSAAIGGTGSSGSSSIPGSGATSVGGVGGGAGDAPSSGSGRKGHEAIPMDEDVGGLGLGSLYAVLLAFAAWRLGVLHGFGGFLVGDVVGAFGQLLAPGLCLLSVFLSVCGDLLGPAGGNGRCGGAAFNRYLSAVARVSAGGVVEDGIGCIVS</sequence>